<gene>
    <name evidence="1" type="ORF">CKAH01_07601</name>
</gene>
<sequence>MLFSKSSGTPSQICLSHNRLKCSSNRQRNEENQNHPNDRDLDLWGNVLLALFVIKAVIKEGKSTIKDAQILSVGQQADFHEDPLGQKRIFRGEEVLWGYFTPLSAVMVDVNRVWVAIGHHLRICCAGAGCQEGHGR</sequence>
<dbReference type="EMBL" id="VYYT01000411">
    <property type="protein sequence ID" value="KAK2736914.1"/>
    <property type="molecule type" value="Genomic_DNA"/>
</dbReference>
<organism evidence="1 2">
    <name type="scientific">Colletotrichum kahawae</name>
    <name type="common">Coffee berry disease fungus</name>
    <dbReference type="NCBI Taxonomy" id="34407"/>
    <lineage>
        <taxon>Eukaryota</taxon>
        <taxon>Fungi</taxon>
        <taxon>Dikarya</taxon>
        <taxon>Ascomycota</taxon>
        <taxon>Pezizomycotina</taxon>
        <taxon>Sordariomycetes</taxon>
        <taxon>Hypocreomycetidae</taxon>
        <taxon>Glomerellales</taxon>
        <taxon>Glomerellaceae</taxon>
        <taxon>Colletotrichum</taxon>
        <taxon>Colletotrichum gloeosporioides species complex</taxon>
    </lineage>
</organism>
<proteinExistence type="predicted"/>
<keyword evidence="2" id="KW-1185">Reference proteome</keyword>
<protein>
    <submittedName>
        <fullName evidence="1">Uncharacterized protein</fullName>
    </submittedName>
</protein>
<dbReference type="Proteomes" id="UP001281614">
    <property type="component" value="Unassembled WGS sequence"/>
</dbReference>
<accession>A0AAD9Y5U6</accession>
<comment type="caution">
    <text evidence="1">The sequence shown here is derived from an EMBL/GenBank/DDBJ whole genome shotgun (WGS) entry which is preliminary data.</text>
</comment>
<evidence type="ECO:0000313" key="1">
    <source>
        <dbReference type="EMBL" id="KAK2736914.1"/>
    </source>
</evidence>
<name>A0AAD9Y5U6_COLKA</name>
<reference evidence="1" key="1">
    <citation type="submission" date="2023-02" db="EMBL/GenBank/DDBJ databases">
        <title>Colletotrichum kahawae CIFC_Que2 genome sequencing and assembly.</title>
        <authorList>
            <person name="Baroncelli R."/>
        </authorList>
    </citation>
    <scope>NUCLEOTIDE SEQUENCE</scope>
    <source>
        <strain evidence="1">CIFC_Que2</strain>
    </source>
</reference>
<dbReference type="AlphaFoldDB" id="A0AAD9Y5U6"/>
<evidence type="ECO:0000313" key="2">
    <source>
        <dbReference type="Proteomes" id="UP001281614"/>
    </source>
</evidence>